<dbReference type="GO" id="GO:0042597">
    <property type="term" value="C:periplasmic space"/>
    <property type="evidence" value="ECO:0007669"/>
    <property type="project" value="UniProtKB-SubCell"/>
</dbReference>
<dbReference type="SUPFAM" id="SSF48695">
    <property type="entry name" value="Multiheme cytochromes"/>
    <property type="match status" value="1"/>
</dbReference>
<feature type="domain" description="Tetrahaem cytochrome" evidence="10">
    <location>
        <begin position="34"/>
        <end position="111"/>
    </location>
</feature>
<comment type="cofactor">
    <cofactor evidence="1">
        <name>heme c</name>
        <dbReference type="ChEBI" id="CHEBI:61717"/>
    </cofactor>
</comment>
<dbReference type="Proteomes" id="UP000319809">
    <property type="component" value="Chromosome"/>
</dbReference>
<feature type="signal peptide" evidence="9">
    <location>
        <begin position="1"/>
        <end position="22"/>
    </location>
</feature>
<dbReference type="RefSeq" id="WP_137224393.1">
    <property type="nucleotide sequence ID" value="NZ_CP041036.1"/>
</dbReference>
<dbReference type="Gene3D" id="1.10.1130.10">
    <property type="entry name" value="Flavocytochrome C3, Chain A"/>
    <property type="match status" value="1"/>
</dbReference>
<evidence type="ECO:0000256" key="7">
    <source>
        <dbReference type="ARBA" id="ARBA00022982"/>
    </source>
</evidence>
<evidence type="ECO:0000256" key="1">
    <source>
        <dbReference type="ARBA" id="ARBA00001926"/>
    </source>
</evidence>
<sequence>MKNFNIILGLVLLGLTSLSAQSVEIRDYHKDVIGNDCKTCHDNGIKQFPSDEACLQCHNVDDLAKQTMPANEEDKWQNPHNNLHYGKDVPCQECHGEHTPKKQPLCNTCHTFKFKGYKG</sequence>
<keyword evidence="7" id="KW-0249">Electron transport</keyword>
<evidence type="ECO:0000256" key="2">
    <source>
        <dbReference type="ARBA" id="ARBA00004418"/>
    </source>
</evidence>
<dbReference type="InterPro" id="IPR036280">
    <property type="entry name" value="Multihaem_cyt_sf"/>
</dbReference>
<dbReference type="GO" id="GO:0046872">
    <property type="term" value="F:metal ion binding"/>
    <property type="evidence" value="ECO:0007669"/>
    <property type="project" value="UniProtKB-KW"/>
</dbReference>
<keyword evidence="3" id="KW-0813">Transport</keyword>
<evidence type="ECO:0000259" key="10">
    <source>
        <dbReference type="Pfam" id="PF14537"/>
    </source>
</evidence>
<keyword evidence="12" id="KW-1185">Reference proteome</keyword>
<keyword evidence="6" id="KW-0574">Periplasm</keyword>
<accession>A0A4Y5YKC7</accession>
<feature type="chain" id="PRO_5021507114" evidence="9">
    <location>
        <begin position="23"/>
        <end position="119"/>
    </location>
</feature>
<keyword evidence="9" id="KW-0732">Signal</keyword>
<dbReference type="KEGG" id="spol:FH971_19705"/>
<evidence type="ECO:0000256" key="8">
    <source>
        <dbReference type="ARBA" id="ARBA00023004"/>
    </source>
</evidence>
<gene>
    <name evidence="11" type="ORF">FH971_19705</name>
</gene>
<evidence type="ECO:0000256" key="6">
    <source>
        <dbReference type="ARBA" id="ARBA00022764"/>
    </source>
</evidence>
<evidence type="ECO:0000313" key="12">
    <source>
        <dbReference type="Proteomes" id="UP000319809"/>
    </source>
</evidence>
<dbReference type="Pfam" id="PF14537">
    <property type="entry name" value="Cytochrom_c3_2"/>
    <property type="match status" value="1"/>
</dbReference>
<protein>
    <submittedName>
        <fullName evidence="11">Cytochrome c3 family protein</fullName>
    </submittedName>
</protein>
<dbReference type="CDD" id="cd08168">
    <property type="entry name" value="Cytochrom_C3"/>
    <property type="match status" value="1"/>
</dbReference>
<evidence type="ECO:0000313" key="11">
    <source>
        <dbReference type="EMBL" id="QDE32996.1"/>
    </source>
</evidence>
<proteinExistence type="predicted"/>
<keyword evidence="4" id="KW-0349">Heme</keyword>
<dbReference type="InterPro" id="IPR012286">
    <property type="entry name" value="Tetrahaem_cytochrome"/>
</dbReference>
<evidence type="ECO:0000256" key="4">
    <source>
        <dbReference type="ARBA" id="ARBA00022617"/>
    </source>
</evidence>
<name>A0A4Y5YKC7_9GAMM</name>
<evidence type="ECO:0000256" key="3">
    <source>
        <dbReference type="ARBA" id="ARBA00022448"/>
    </source>
</evidence>
<reference evidence="11 12" key="1">
    <citation type="submission" date="2019-06" db="EMBL/GenBank/DDBJ databases">
        <title>The genome of Shewanella sp. SM1901.</title>
        <authorList>
            <person name="Cha Q."/>
        </authorList>
    </citation>
    <scope>NUCLEOTIDE SEQUENCE [LARGE SCALE GENOMIC DNA]</scope>
    <source>
        <strain evidence="11 12">SM1901</strain>
    </source>
</reference>
<keyword evidence="8" id="KW-0408">Iron</keyword>
<organism evidence="11 12">
    <name type="scientific">Shewanella polaris</name>
    <dbReference type="NCBI Taxonomy" id="2588449"/>
    <lineage>
        <taxon>Bacteria</taxon>
        <taxon>Pseudomonadati</taxon>
        <taxon>Pseudomonadota</taxon>
        <taxon>Gammaproteobacteria</taxon>
        <taxon>Alteromonadales</taxon>
        <taxon>Shewanellaceae</taxon>
        <taxon>Shewanella</taxon>
    </lineage>
</organism>
<comment type="subcellular location">
    <subcellularLocation>
        <location evidence="2">Periplasm</location>
    </subcellularLocation>
</comment>
<dbReference type="AlphaFoldDB" id="A0A4Y5YKC7"/>
<keyword evidence="5" id="KW-0479">Metal-binding</keyword>
<evidence type="ECO:0000256" key="9">
    <source>
        <dbReference type="SAM" id="SignalP"/>
    </source>
</evidence>
<evidence type="ECO:0000256" key="5">
    <source>
        <dbReference type="ARBA" id="ARBA00022723"/>
    </source>
</evidence>
<dbReference type="EMBL" id="CP041036">
    <property type="protein sequence ID" value="QDE32996.1"/>
    <property type="molecule type" value="Genomic_DNA"/>
</dbReference>